<dbReference type="AlphaFoldDB" id="A0A9W6N5Z3"/>
<proteinExistence type="predicted"/>
<dbReference type="Pfam" id="PF00939">
    <property type="entry name" value="Na_sulph_symp"/>
    <property type="match status" value="1"/>
</dbReference>
<keyword evidence="5 6" id="KW-0472">Membrane</keyword>
<organism evidence="7 8">
    <name type="scientific">Methylopila turkensis</name>
    <dbReference type="NCBI Taxonomy" id="1437816"/>
    <lineage>
        <taxon>Bacteria</taxon>
        <taxon>Pseudomonadati</taxon>
        <taxon>Pseudomonadota</taxon>
        <taxon>Alphaproteobacteria</taxon>
        <taxon>Hyphomicrobiales</taxon>
        <taxon>Methylopilaceae</taxon>
        <taxon>Methylopila</taxon>
    </lineage>
</organism>
<keyword evidence="8" id="KW-1185">Reference proteome</keyword>
<dbReference type="RefSeq" id="WP_271199267.1">
    <property type="nucleotide sequence ID" value="NZ_BSFL01000001.1"/>
</dbReference>
<dbReference type="EMBL" id="BSFL01000001">
    <property type="protein sequence ID" value="GLK78762.1"/>
    <property type="molecule type" value="Genomic_DNA"/>
</dbReference>
<feature type="transmembrane region" description="Helical" evidence="6">
    <location>
        <begin position="418"/>
        <end position="437"/>
    </location>
</feature>
<evidence type="ECO:0000313" key="8">
    <source>
        <dbReference type="Proteomes" id="UP001143309"/>
    </source>
</evidence>
<evidence type="ECO:0000256" key="5">
    <source>
        <dbReference type="ARBA" id="ARBA00023136"/>
    </source>
</evidence>
<dbReference type="GO" id="GO:0015141">
    <property type="term" value="F:succinate transmembrane transporter activity"/>
    <property type="evidence" value="ECO:0007669"/>
    <property type="project" value="UniProtKB-ARBA"/>
</dbReference>
<dbReference type="PANTHER" id="PTHR10283">
    <property type="entry name" value="SOLUTE CARRIER FAMILY 13 MEMBER"/>
    <property type="match status" value="1"/>
</dbReference>
<evidence type="ECO:0000256" key="3">
    <source>
        <dbReference type="ARBA" id="ARBA00022692"/>
    </source>
</evidence>
<evidence type="ECO:0000256" key="2">
    <source>
        <dbReference type="ARBA" id="ARBA00022448"/>
    </source>
</evidence>
<keyword evidence="3 6" id="KW-0812">Transmembrane</keyword>
<feature type="transmembrane region" description="Helical" evidence="6">
    <location>
        <begin position="91"/>
        <end position="108"/>
    </location>
</feature>
<evidence type="ECO:0000313" key="7">
    <source>
        <dbReference type="EMBL" id="GLK78762.1"/>
    </source>
</evidence>
<feature type="transmembrane region" description="Helical" evidence="6">
    <location>
        <begin position="359"/>
        <end position="387"/>
    </location>
</feature>
<evidence type="ECO:0000256" key="4">
    <source>
        <dbReference type="ARBA" id="ARBA00022989"/>
    </source>
</evidence>
<feature type="transmembrane region" description="Helical" evidence="6">
    <location>
        <begin position="394"/>
        <end position="412"/>
    </location>
</feature>
<dbReference type="GO" id="GO:0005886">
    <property type="term" value="C:plasma membrane"/>
    <property type="evidence" value="ECO:0007669"/>
    <property type="project" value="TreeGrafter"/>
</dbReference>
<dbReference type="NCBIfam" id="TIGR00785">
    <property type="entry name" value="dass"/>
    <property type="match status" value="1"/>
</dbReference>
<reference evidence="7" key="2">
    <citation type="submission" date="2023-01" db="EMBL/GenBank/DDBJ databases">
        <authorList>
            <person name="Sun Q."/>
            <person name="Evtushenko L."/>
        </authorList>
    </citation>
    <scope>NUCLEOTIDE SEQUENCE</scope>
    <source>
        <strain evidence="7">VKM B-2748</strain>
    </source>
</reference>
<dbReference type="InterPro" id="IPR001898">
    <property type="entry name" value="SLC13A/DASS"/>
</dbReference>
<keyword evidence="2" id="KW-0813">Transport</keyword>
<protein>
    <submittedName>
        <fullName evidence="7">Di- and tricarboxylate transporter</fullName>
    </submittedName>
</protein>
<evidence type="ECO:0000256" key="6">
    <source>
        <dbReference type="SAM" id="Phobius"/>
    </source>
</evidence>
<gene>
    <name evidence="7" type="ORF">GCM10008174_05030</name>
</gene>
<accession>A0A9W6N5Z3</accession>
<keyword evidence="4 6" id="KW-1133">Transmembrane helix</keyword>
<dbReference type="PANTHER" id="PTHR10283:SF82">
    <property type="entry name" value="SOLUTE CARRIER FAMILY 13 MEMBER 2"/>
    <property type="match status" value="1"/>
</dbReference>
<evidence type="ECO:0000256" key="1">
    <source>
        <dbReference type="ARBA" id="ARBA00004141"/>
    </source>
</evidence>
<dbReference type="CDD" id="cd01115">
    <property type="entry name" value="SLC13_permease"/>
    <property type="match status" value="1"/>
</dbReference>
<feature type="transmembrane region" description="Helical" evidence="6">
    <location>
        <begin position="294"/>
        <end position="314"/>
    </location>
</feature>
<dbReference type="PROSITE" id="PS01271">
    <property type="entry name" value="NA_SULFATE"/>
    <property type="match status" value="1"/>
</dbReference>
<dbReference type="InterPro" id="IPR031312">
    <property type="entry name" value="Na/sul_symport_CS"/>
</dbReference>
<feature type="transmembrane region" description="Helical" evidence="6">
    <location>
        <begin position="270"/>
        <end position="288"/>
    </location>
</feature>
<dbReference type="Proteomes" id="UP001143309">
    <property type="component" value="Unassembled WGS sequence"/>
</dbReference>
<sequence>MENAENSARFPMKPVPILIGGAVFLLLLALPAPEGLSPEGWRVVAVAALMIVWWITEAIPVPATALAPVALLPVLGAVSVTKAGAPYGDPIIFLFLGGFVLALAMERWNLHRRIALNIVAWTGSRQDRIVGGFMIATAFVSMWVSNTATAVMMLPVAMSVVGLMDGRAKADGFALSLMLAIAYAASIGGVATLIGTPPNALLAGALNQTYGYDLGFARWMIIGVPVAVVMLVAAWLLLTRIAIRLEAVEVENAGAVIRREIDGLGGWSRAEVRVGVIFVVTAFAWIFRTVLDDFIPGLNDSSIAILAALALFLVPSGDAKGGALIDWEASKRLPWGVLVLFGGGLSLAAAVSSTGLDSWIGSLLGAVASPLPLIGVVIVVAAVVLILTEFTSNTATAAAFIPLLAALAVNLGENPLLLTVPAALAASMAFMLPVATPPNAIVFGSGRVTIPQMARTGLGLNLGALLVISTVAYGLMLAFFGVTLGELPDWASSGEGKS</sequence>
<reference evidence="7" key="1">
    <citation type="journal article" date="2014" name="Int. J. Syst. Evol. Microbiol.">
        <title>Complete genome sequence of Corynebacterium casei LMG S-19264T (=DSM 44701T), isolated from a smear-ripened cheese.</title>
        <authorList>
            <consortium name="US DOE Joint Genome Institute (JGI-PGF)"/>
            <person name="Walter F."/>
            <person name="Albersmeier A."/>
            <person name="Kalinowski J."/>
            <person name="Ruckert C."/>
        </authorList>
    </citation>
    <scope>NUCLEOTIDE SEQUENCE</scope>
    <source>
        <strain evidence="7">VKM B-2748</strain>
    </source>
</reference>
<feature type="transmembrane region" description="Helical" evidence="6">
    <location>
        <begin position="335"/>
        <end position="353"/>
    </location>
</feature>
<feature type="transmembrane region" description="Helical" evidence="6">
    <location>
        <begin position="458"/>
        <end position="480"/>
    </location>
</feature>
<comment type="caution">
    <text evidence="7">The sequence shown here is derived from an EMBL/GenBank/DDBJ whole genome shotgun (WGS) entry which is preliminary data.</text>
</comment>
<comment type="subcellular location">
    <subcellularLocation>
        <location evidence="1">Membrane</location>
        <topology evidence="1">Multi-pass membrane protein</topology>
    </subcellularLocation>
</comment>
<feature type="transmembrane region" description="Helical" evidence="6">
    <location>
        <begin position="216"/>
        <end position="238"/>
    </location>
</feature>
<name>A0A9W6N5Z3_9HYPH</name>
<feature type="transmembrane region" description="Helical" evidence="6">
    <location>
        <begin position="173"/>
        <end position="196"/>
    </location>
</feature>